<feature type="transmembrane region" description="Helical" evidence="6">
    <location>
        <begin position="117"/>
        <end position="139"/>
    </location>
</feature>
<protein>
    <recommendedName>
        <fullName evidence="7">Rhodopsin domain-containing protein</fullName>
    </recommendedName>
</protein>
<keyword evidence="9" id="KW-1185">Reference proteome</keyword>
<dbReference type="GO" id="GO:0016020">
    <property type="term" value="C:membrane"/>
    <property type="evidence" value="ECO:0007669"/>
    <property type="project" value="UniProtKB-SubCell"/>
</dbReference>
<dbReference type="InterPro" id="IPR049326">
    <property type="entry name" value="Rhodopsin_dom_fungi"/>
</dbReference>
<evidence type="ECO:0000256" key="2">
    <source>
        <dbReference type="ARBA" id="ARBA00022692"/>
    </source>
</evidence>
<feature type="transmembrane region" description="Helical" evidence="6">
    <location>
        <begin position="200"/>
        <end position="220"/>
    </location>
</feature>
<evidence type="ECO:0000256" key="3">
    <source>
        <dbReference type="ARBA" id="ARBA00022989"/>
    </source>
</evidence>
<keyword evidence="4 6" id="KW-0472">Membrane</keyword>
<proteinExistence type="inferred from homology"/>
<keyword evidence="2 6" id="KW-0812">Transmembrane</keyword>
<evidence type="ECO:0000313" key="9">
    <source>
        <dbReference type="Proteomes" id="UP000813427"/>
    </source>
</evidence>
<accession>A0A8K0WB73</accession>
<feature type="transmembrane region" description="Helical" evidence="6">
    <location>
        <begin position="6"/>
        <end position="28"/>
    </location>
</feature>
<name>A0A8K0WB73_9HYPO</name>
<feature type="transmembrane region" description="Helical" evidence="6">
    <location>
        <begin position="165"/>
        <end position="188"/>
    </location>
</feature>
<dbReference type="PANTHER" id="PTHR33048">
    <property type="entry name" value="PTH11-LIKE INTEGRAL MEMBRANE PROTEIN (AFU_ORTHOLOGUE AFUA_5G11245)"/>
    <property type="match status" value="1"/>
</dbReference>
<dbReference type="EMBL" id="JAGPXF010000004">
    <property type="protein sequence ID" value="KAH7245570.1"/>
    <property type="molecule type" value="Genomic_DNA"/>
</dbReference>
<comment type="caution">
    <text evidence="8">The sequence shown here is derived from an EMBL/GenBank/DDBJ whole genome shotgun (WGS) entry which is preliminary data.</text>
</comment>
<gene>
    <name evidence="8" type="ORF">BKA59DRAFT_475960</name>
</gene>
<evidence type="ECO:0000256" key="1">
    <source>
        <dbReference type="ARBA" id="ARBA00004141"/>
    </source>
</evidence>
<dbReference type="AlphaFoldDB" id="A0A8K0WB73"/>
<feature type="domain" description="Rhodopsin" evidence="7">
    <location>
        <begin position="24"/>
        <end position="253"/>
    </location>
</feature>
<dbReference type="PANTHER" id="PTHR33048:SF47">
    <property type="entry name" value="INTEGRAL MEMBRANE PROTEIN-RELATED"/>
    <property type="match status" value="1"/>
</dbReference>
<evidence type="ECO:0000259" key="7">
    <source>
        <dbReference type="Pfam" id="PF20684"/>
    </source>
</evidence>
<reference evidence="8" key="1">
    <citation type="journal article" date="2021" name="Nat. Commun.">
        <title>Genetic determinants of endophytism in the Arabidopsis root mycobiome.</title>
        <authorList>
            <person name="Mesny F."/>
            <person name="Miyauchi S."/>
            <person name="Thiergart T."/>
            <person name="Pickel B."/>
            <person name="Atanasova L."/>
            <person name="Karlsson M."/>
            <person name="Huettel B."/>
            <person name="Barry K.W."/>
            <person name="Haridas S."/>
            <person name="Chen C."/>
            <person name="Bauer D."/>
            <person name="Andreopoulos W."/>
            <person name="Pangilinan J."/>
            <person name="LaButti K."/>
            <person name="Riley R."/>
            <person name="Lipzen A."/>
            <person name="Clum A."/>
            <person name="Drula E."/>
            <person name="Henrissat B."/>
            <person name="Kohler A."/>
            <person name="Grigoriev I.V."/>
            <person name="Martin F.M."/>
            <person name="Hacquard S."/>
        </authorList>
    </citation>
    <scope>NUCLEOTIDE SEQUENCE</scope>
    <source>
        <strain evidence="8">MPI-SDFR-AT-0068</strain>
    </source>
</reference>
<feature type="transmembrane region" description="Helical" evidence="6">
    <location>
        <begin position="226"/>
        <end position="249"/>
    </location>
</feature>
<feature type="transmembrane region" description="Helical" evidence="6">
    <location>
        <begin position="40"/>
        <end position="60"/>
    </location>
</feature>
<dbReference type="Proteomes" id="UP000813427">
    <property type="component" value="Unassembled WGS sequence"/>
</dbReference>
<keyword evidence="3 6" id="KW-1133">Transmembrane helix</keyword>
<dbReference type="OrthoDB" id="5378633at2759"/>
<dbReference type="InterPro" id="IPR052337">
    <property type="entry name" value="SAT4-like"/>
</dbReference>
<organism evidence="8 9">
    <name type="scientific">Fusarium tricinctum</name>
    <dbReference type="NCBI Taxonomy" id="61284"/>
    <lineage>
        <taxon>Eukaryota</taxon>
        <taxon>Fungi</taxon>
        <taxon>Dikarya</taxon>
        <taxon>Ascomycota</taxon>
        <taxon>Pezizomycotina</taxon>
        <taxon>Sordariomycetes</taxon>
        <taxon>Hypocreomycetidae</taxon>
        <taxon>Hypocreales</taxon>
        <taxon>Nectriaceae</taxon>
        <taxon>Fusarium</taxon>
        <taxon>Fusarium tricinctum species complex</taxon>
    </lineage>
</organism>
<comment type="subcellular location">
    <subcellularLocation>
        <location evidence="1">Membrane</location>
        <topology evidence="1">Multi-pass membrane protein</topology>
    </subcellularLocation>
</comment>
<dbReference type="Pfam" id="PF20684">
    <property type="entry name" value="Fung_rhodopsin"/>
    <property type="match status" value="1"/>
</dbReference>
<evidence type="ECO:0000256" key="5">
    <source>
        <dbReference type="ARBA" id="ARBA00038359"/>
    </source>
</evidence>
<evidence type="ECO:0000313" key="8">
    <source>
        <dbReference type="EMBL" id="KAH7245570.1"/>
    </source>
</evidence>
<evidence type="ECO:0000256" key="4">
    <source>
        <dbReference type="ARBA" id="ARBA00023136"/>
    </source>
</evidence>
<evidence type="ECO:0000256" key="6">
    <source>
        <dbReference type="SAM" id="Phobius"/>
    </source>
</evidence>
<comment type="similarity">
    <text evidence="5">Belongs to the SAT4 family.</text>
</comment>
<feature type="transmembrane region" description="Helical" evidence="6">
    <location>
        <begin position="80"/>
        <end position="105"/>
    </location>
</feature>
<sequence>MSEGLGQVVSWYICTVVATIFLALRLWIRIRKFGSLALDDGLIILATACLWGDLIIQQYMWNLGMANIPGATPEQFKKLMQMIVPGSILYVTSLWAIKIALVLFYKRLAAPGTKLQLIYNVTLCLLVAFWTAIFFHIIFQCFPHDKRWSQDPAYQCDPKQAEINYWLTILLNIGTDVFTICLPIYMVLQLQMKMKQKIGVAAIFALGFLVVVASIIRAYYSKRNETMLTCTVSMIETAVAIIATCLPPLRTLFLGQMSSARSGSNYQRYELSSTGQNRTRRTNHSRITTNVMGGTENNDSQDELFKESIQAAGGRSAAGDKSPGITVNTTILQHSAESQARISQARLDSFA</sequence>